<feature type="domain" description="Polysaccharide lyase family 8 C-terminal" evidence="9">
    <location>
        <begin position="619"/>
        <end position="686"/>
    </location>
</feature>
<dbReference type="Proteomes" id="UP000269493">
    <property type="component" value="Unassembled WGS sequence"/>
</dbReference>
<evidence type="ECO:0000256" key="1">
    <source>
        <dbReference type="ARBA" id="ARBA00001913"/>
    </source>
</evidence>
<dbReference type="InterPro" id="IPR003159">
    <property type="entry name" value="Lyase_8_central_dom"/>
</dbReference>
<dbReference type="Gene3D" id="2.60.220.10">
    <property type="entry name" value="Polysaccharide lyase family 8-like, C-terminal"/>
    <property type="match status" value="1"/>
</dbReference>
<keyword evidence="4" id="KW-0732">Signal</keyword>
<keyword evidence="5" id="KW-0106">Calcium</keyword>
<dbReference type="Gene3D" id="1.50.10.100">
    <property type="entry name" value="Chondroitin AC/alginate lyase"/>
    <property type="match status" value="1"/>
</dbReference>
<evidence type="ECO:0000259" key="9">
    <source>
        <dbReference type="Pfam" id="PF02884"/>
    </source>
</evidence>
<evidence type="ECO:0000313" key="12">
    <source>
        <dbReference type="Proteomes" id="UP000269493"/>
    </source>
</evidence>
<feature type="active site" evidence="7">
    <location>
        <position position="311"/>
    </location>
</feature>
<dbReference type="GO" id="GO:0016837">
    <property type="term" value="F:carbon-oxygen lyase activity, acting on polysaccharides"/>
    <property type="evidence" value="ECO:0007669"/>
    <property type="project" value="UniProtKB-ARBA"/>
</dbReference>
<comment type="caution">
    <text evidence="11">The sequence shown here is derived from an EMBL/GenBank/DDBJ whole genome shotgun (WGS) entry which is preliminary data.</text>
</comment>
<feature type="domain" description="Polysaccharide lyase family 8 central" evidence="8">
    <location>
        <begin position="364"/>
        <end position="606"/>
    </location>
</feature>
<dbReference type="InterPro" id="IPR004103">
    <property type="entry name" value="Lyase_8_C"/>
</dbReference>
<evidence type="ECO:0000256" key="2">
    <source>
        <dbReference type="ARBA" id="ARBA00006699"/>
    </source>
</evidence>
<feature type="domain" description="Polysaccharide lyase 8 N-terminal alpha-helical" evidence="10">
    <location>
        <begin position="89"/>
        <end position="343"/>
    </location>
</feature>
<comment type="subunit">
    <text evidence="3">Monomer.</text>
</comment>
<dbReference type="InterPro" id="IPR008929">
    <property type="entry name" value="Chondroitin_lyas"/>
</dbReference>
<sequence length="726" mass="82028">MGGYPYKILSVFFFFLFNMVYAEDIQICKKNLIEWHTNSLYEGEKIVSEIIQLTDNGSYIDQSVKELYLNILLPCDTIEHWVVSQLPDGSWPDINYEDRSASLWLPSFHVIRLFHLAKSYCAVKSGLYRHDKVLKVFLSGLNYWCNYDNCSTNWWFTDIGINKILGPALLMMEDHLPEDLRSKALEQLSRSRIGKTGQNKVWLAGNVIYKALFEKDKDELESARNVIVSEIYLTMGEGIQPDYSYHLHGPQLQFGNYGLAYALNMTYWACIFRDTKFSFAEKQIGILGDYLLKGLNGVVWNGRMDFSACGRQLFKNVQRGKALALVQALYDISHVDCMRACRYKESCRSILTEGRDCDSFGTCAFYRSDMLVSKTSKAYISVRFSSPRVIATETGNKENLKGYYLGDGVTALMRDGKEYENIFPVWDWHCLPGITAPANYRDLPLLGWEGYRNGNAFSGVIADGENGIAAFSLDRDGITGKKGYFLFGDLLVCLGNGLRSSKGDSLQTTINQTYYAGNCTINFEGKTSVLKDDIFELPPESSCLVSHGGWDYCILPGQKGRIFVKKSFGSWHEIAAFYDMSEQSAKIFTCVLDNHQGCYAYMVTPSDKSSRKAFSSVDILSRTEECQAVKQKNNNLISAIFYKPGLLYLDAYCDFIAVTPALFILRPYKDGWKITMSDPTQQLKTIVFEISGEYSGGVYIPEENRTRFTVSCPQGKYAGSGISVTL</sequence>
<evidence type="ECO:0000256" key="4">
    <source>
        <dbReference type="ARBA" id="ARBA00022729"/>
    </source>
</evidence>
<proteinExistence type="inferred from homology"/>
<evidence type="ECO:0000256" key="6">
    <source>
        <dbReference type="ARBA" id="ARBA00023239"/>
    </source>
</evidence>
<evidence type="ECO:0000259" key="8">
    <source>
        <dbReference type="Pfam" id="PF02278"/>
    </source>
</evidence>
<dbReference type="InterPro" id="IPR011071">
    <property type="entry name" value="Lyase_8-like_C"/>
</dbReference>
<feature type="active site" evidence="7">
    <location>
        <position position="257"/>
    </location>
</feature>
<dbReference type="GO" id="GO:0030246">
    <property type="term" value="F:carbohydrate binding"/>
    <property type="evidence" value="ECO:0007669"/>
    <property type="project" value="InterPro"/>
</dbReference>
<dbReference type="InterPro" id="IPR012970">
    <property type="entry name" value="Lyase_8_alpha_N"/>
</dbReference>
<dbReference type="InterPro" id="IPR038970">
    <property type="entry name" value="Lyase_8"/>
</dbReference>
<gene>
    <name evidence="11" type="ORF">BC742_1559</name>
</gene>
<dbReference type="RefSeq" id="WP_022603144.1">
    <property type="nucleotide sequence ID" value="NZ_KI440835.1"/>
</dbReference>
<evidence type="ECO:0000259" key="10">
    <source>
        <dbReference type="Pfam" id="PF08124"/>
    </source>
</evidence>
<dbReference type="GeneID" id="92928633"/>
<dbReference type="Pfam" id="PF08124">
    <property type="entry name" value="Lyase_8_N"/>
    <property type="match status" value="1"/>
</dbReference>
<evidence type="ECO:0000256" key="7">
    <source>
        <dbReference type="PIRSR" id="PIRSR638970-1"/>
    </source>
</evidence>
<evidence type="ECO:0000313" key="11">
    <source>
        <dbReference type="EMBL" id="RKT58473.1"/>
    </source>
</evidence>
<dbReference type="OrthoDB" id="6394136at2"/>
<feature type="active site" evidence="7">
    <location>
        <position position="248"/>
    </location>
</feature>
<name>A0A495WCH5_9BACT</name>
<dbReference type="GO" id="GO:0005975">
    <property type="term" value="P:carbohydrate metabolic process"/>
    <property type="evidence" value="ECO:0007669"/>
    <property type="project" value="InterPro"/>
</dbReference>
<evidence type="ECO:0000256" key="3">
    <source>
        <dbReference type="ARBA" id="ARBA00011245"/>
    </source>
</evidence>
<keyword evidence="12" id="KW-1185">Reference proteome</keyword>
<dbReference type="Pfam" id="PF02884">
    <property type="entry name" value="Lyase_8_C"/>
    <property type="match status" value="1"/>
</dbReference>
<organism evidence="11 12">
    <name type="scientific">Coprobacter fastidiosus NSB1 = JCM 33896</name>
    <dbReference type="NCBI Taxonomy" id="1349822"/>
    <lineage>
        <taxon>Bacteria</taxon>
        <taxon>Pseudomonadati</taxon>
        <taxon>Bacteroidota</taxon>
        <taxon>Bacteroidia</taxon>
        <taxon>Bacteroidales</taxon>
        <taxon>Barnesiellaceae</taxon>
        <taxon>Coprobacter</taxon>
    </lineage>
</organism>
<dbReference type="InterPro" id="IPR014718">
    <property type="entry name" value="GH-type_carb-bd"/>
</dbReference>
<protein>
    <submittedName>
        <fullName evidence="11">Chondroitin AC lyase</fullName>
    </submittedName>
</protein>
<dbReference type="Gene3D" id="2.70.98.10">
    <property type="match status" value="1"/>
</dbReference>
<dbReference type="SUPFAM" id="SSF74650">
    <property type="entry name" value="Galactose mutarotase-like"/>
    <property type="match status" value="1"/>
</dbReference>
<dbReference type="PANTHER" id="PTHR38481:SF1">
    <property type="entry name" value="HYALURONATE LYASE"/>
    <property type="match status" value="1"/>
</dbReference>
<comment type="cofactor">
    <cofactor evidence="1">
        <name>Ca(2+)</name>
        <dbReference type="ChEBI" id="CHEBI:29108"/>
    </cofactor>
</comment>
<dbReference type="SUPFAM" id="SSF49863">
    <property type="entry name" value="Hyaluronate lyase-like, C-terminal domain"/>
    <property type="match status" value="1"/>
</dbReference>
<dbReference type="GO" id="GO:0005576">
    <property type="term" value="C:extracellular region"/>
    <property type="evidence" value="ECO:0007669"/>
    <property type="project" value="InterPro"/>
</dbReference>
<evidence type="ECO:0000256" key="5">
    <source>
        <dbReference type="ARBA" id="ARBA00022837"/>
    </source>
</evidence>
<keyword evidence="6 11" id="KW-0456">Lyase</keyword>
<accession>A0A495WCH5</accession>
<dbReference type="SUPFAM" id="SSF48230">
    <property type="entry name" value="Chondroitin AC/alginate lyase"/>
    <property type="match status" value="1"/>
</dbReference>
<dbReference type="PANTHER" id="PTHR38481">
    <property type="entry name" value="HYALURONATE LYASE"/>
    <property type="match status" value="1"/>
</dbReference>
<dbReference type="AlphaFoldDB" id="A0A495WCH5"/>
<dbReference type="EMBL" id="RBXN01000004">
    <property type="protein sequence ID" value="RKT58473.1"/>
    <property type="molecule type" value="Genomic_DNA"/>
</dbReference>
<comment type="similarity">
    <text evidence="2">Belongs to the polysaccharide lyase 8 family.</text>
</comment>
<reference evidence="11 12" key="1">
    <citation type="submission" date="2018-10" db="EMBL/GenBank/DDBJ databases">
        <title>Genomic Encyclopedia of Archaeal and Bacterial Type Strains, Phase II (KMG-II): from individual species to whole genera.</title>
        <authorList>
            <person name="Goeker M."/>
        </authorList>
    </citation>
    <scope>NUCLEOTIDE SEQUENCE [LARGE SCALE GENOMIC DNA]</scope>
    <source>
        <strain evidence="11 12">NSB1</strain>
    </source>
</reference>
<dbReference type="InterPro" id="IPR011013">
    <property type="entry name" value="Gal_mutarotase_sf_dom"/>
</dbReference>
<dbReference type="Pfam" id="PF02278">
    <property type="entry name" value="Lyase_8"/>
    <property type="match status" value="1"/>
</dbReference>